<accession>A0A364N4H4</accession>
<dbReference type="InterPro" id="IPR002937">
    <property type="entry name" value="Amino_oxidase"/>
</dbReference>
<dbReference type="SUPFAM" id="SSF51905">
    <property type="entry name" value="FAD/NAD(P)-binding domain"/>
    <property type="match status" value="1"/>
</dbReference>
<feature type="domain" description="Amine oxidase" evidence="8">
    <location>
        <begin position="45"/>
        <end position="489"/>
    </location>
</feature>
<comment type="caution">
    <text evidence="9">The sequence shown here is derived from an EMBL/GenBank/DDBJ whole genome shotgun (WGS) entry which is preliminary data.</text>
</comment>
<feature type="binding site" evidence="5">
    <location>
        <position position="277"/>
    </location>
    <ligand>
        <name>FAD</name>
        <dbReference type="ChEBI" id="CHEBI:57692"/>
    </ligand>
</feature>
<comment type="similarity">
    <text evidence="2 6">Belongs to the flavin monoamine oxidase family.</text>
</comment>
<name>A0A364N4H4_STELY</name>
<dbReference type="Pfam" id="PF01593">
    <property type="entry name" value="Amino_oxidase"/>
    <property type="match status" value="1"/>
</dbReference>
<dbReference type="STRING" id="183478.A0A364N4H4"/>
<comment type="catalytic activity">
    <reaction evidence="4">
        <text>a secondary aliphatic amine + O2 + H2O = a primary amine + an aldehyde + H2O2</text>
        <dbReference type="Rhea" id="RHEA:26414"/>
        <dbReference type="ChEBI" id="CHEBI:15377"/>
        <dbReference type="ChEBI" id="CHEBI:15379"/>
        <dbReference type="ChEBI" id="CHEBI:16240"/>
        <dbReference type="ChEBI" id="CHEBI:17478"/>
        <dbReference type="ChEBI" id="CHEBI:58855"/>
        <dbReference type="ChEBI" id="CHEBI:65296"/>
        <dbReference type="EC" id="1.4.3.4"/>
    </reaction>
</comment>
<feature type="chain" id="PRO_5016661527" description="Amine oxidase" evidence="7">
    <location>
        <begin position="30"/>
        <end position="491"/>
    </location>
</feature>
<dbReference type="PRINTS" id="PR00757">
    <property type="entry name" value="AMINEOXDASEF"/>
</dbReference>
<keyword evidence="6" id="KW-0274">FAD</keyword>
<dbReference type="Gene3D" id="3.90.660.10">
    <property type="match status" value="1"/>
</dbReference>
<dbReference type="SUPFAM" id="SSF54373">
    <property type="entry name" value="FAD-linked reductases, C-terminal domain"/>
    <property type="match status" value="1"/>
</dbReference>
<evidence type="ECO:0000313" key="9">
    <source>
        <dbReference type="EMBL" id="RAR11778.1"/>
    </source>
</evidence>
<evidence type="ECO:0000256" key="1">
    <source>
        <dbReference type="ARBA" id="ARBA00001974"/>
    </source>
</evidence>
<keyword evidence="10" id="KW-1185">Reference proteome</keyword>
<feature type="binding site" evidence="5">
    <location>
        <position position="465"/>
    </location>
    <ligand>
        <name>FAD</name>
        <dbReference type="ChEBI" id="CHEBI:57692"/>
    </ligand>
</feature>
<dbReference type="AlphaFoldDB" id="A0A364N4H4"/>
<dbReference type="PANTHER" id="PTHR43563">
    <property type="entry name" value="AMINE OXIDASE"/>
    <property type="match status" value="1"/>
</dbReference>
<evidence type="ECO:0000259" key="8">
    <source>
        <dbReference type="Pfam" id="PF01593"/>
    </source>
</evidence>
<proteinExistence type="inferred from homology"/>
<evidence type="ECO:0000313" key="10">
    <source>
        <dbReference type="Proteomes" id="UP000249619"/>
    </source>
</evidence>
<feature type="signal peptide" evidence="7">
    <location>
        <begin position="1"/>
        <end position="29"/>
    </location>
</feature>
<dbReference type="Gene3D" id="3.50.50.60">
    <property type="entry name" value="FAD/NAD(P)-binding domain"/>
    <property type="match status" value="1"/>
</dbReference>
<dbReference type="Gene3D" id="1.10.405.10">
    <property type="entry name" value="Guanine Nucleotide Dissociation Inhibitor, domain 1"/>
    <property type="match status" value="1"/>
</dbReference>
<sequence>MSSSTLSFRAGNRSLLILLSSCLTSLVSAAAVPDSVDVAVIGAGLSGLTAARDLLKGGKSVIVLEGRDRVGGKVYNYPLKNGAATEVGAEFVGPTQDKILEMIAELGLETFDTYIDGKTVLYRNSTRTPYTPDPALGGAPPAEQAALVQVGTTRAQLNKWAAELDTSAPWSHPRAAEWDSITVDQYLKQQNLLPDALFPLVTFTKSVYASKPDELSLLYFLAYTAAAGNETNVGTLDRLLATTNGAQEKRVVGGTGLIPQRLAEKLGADHIAFNAAVSCVTKTSTGYEIKSRAGNVHAKEVVLAMAPPLLHQIKFKPELPSSRQQLNRHMKMPSIGKGVPIYKTPFWRKDGLSGQVLSDANPVRTTFDSTPEDKEFGAILGFILADEMRALDKLSPEECKKQLLATYVKYFGDQAADVEEFVLQRWDLEEFSMGGPVAVAPPNVLSKYGSALRESVGGLHFAGTETSEFWTGYMDGAVRSGERVAKEILGA</sequence>
<protein>
    <recommendedName>
        <fullName evidence="6">Amine oxidase</fullName>
        <ecNumber evidence="6">1.4.3.-</ecNumber>
    </recommendedName>
</protein>
<reference evidence="10" key="1">
    <citation type="submission" date="2018-05" db="EMBL/GenBank/DDBJ databases">
        <title>Draft genome sequence of Stemphylium lycopersici strain CIDEFI 213.</title>
        <authorList>
            <person name="Medina R."/>
            <person name="Franco M.E.E."/>
            <person name="Lucentini C.G."/>
            <person name="Saparrat M.C.N."/>
            <person name="Balatti P.A."/>
        </authorList>
    </citation>
    <scope>NUCLEOTIDE SEQUENCE [LARGE SCALE GENOMIC DNA]</scope>
    <source>
        <strain evidence="10">CIDEFI 213</strain>
    </source>
</reference>
<dbReference type="PANTHER" id="PTHR43563:SF14">
    <property type="entry name" value="AMINE OXIDASE"/>
    <property type="match status" value="1"/>
</dbReference>
<dbReference type="InterPro" id="IPR001613">
    <property type="entry name" value="Flavin_amine_oxidase"/>
</dbReference>
<dbReference type="InterPro" id="IPR036188">
    <property type="entry name" value="FAD/NAD-bd_sf"/>
</dbReference>
<evidence type="ECO:0000256" key="7">
    <source>
        <dbReference type="SAM" id="SignalP"/>
    </source>
</evidence>
<keyword evidence="7" id="KW-0732">Signal</keyword>
<evidence type="ECO:0000256" key="6">
    <source>
        <dbReference type="RuleBase" id="RU362067"/>
    </source>
</evidence>
<keyword evidence="3 6" id="KW-0560">Oxidoreductase</keyword>
<dbReference type="EMBL" id="QGDH01000054">
    <property type="protein sequence ID" value="RAR11778.1"/>
    <property type="molecule type" value="Genomic_DNA"/>
</dbReference>
<evidence type="ECO:0000256" key="3">
    <source>
        <dbReference type="ARBA" id="ARBA00023002"/>
    </source>
</evidence>
<dbReference type="Proteomes" id="UP000249619">
    <property type="component" value="Unassembled WGS sequence"/>
</dbReference>
<evidence type="ECO:0000256" key="2">
    <source>
        <dbReference type="ARBA" id="ARBA00005995"/>
    </source>
</evidence>
<evidence type="ECO:0000256" key="5">
    <source>
        <dbReference type="PIRSR" id="PIRSR601613-1"/>
    </source>
</evidence>
<feature type="binding site" evidence="5">
    <location>
        <position position="46"/>
    </location>
    <ligand>
        <name>FAD</name>
        <dbReference type="ChEBI" id="CHEBI:57692"/>
    </ligand>
</feature>
<keyword evidence="6" id="KW-0285">Flavoprotein</keyword>
<organism evidence="9 10">
    <name type="scientific">Stemphylium lycopersici</name>
    <name type="common">Tomato gray leaf spot disease fungus</name>
    <name type="synonym">Thyrospora lycopersici</name>
    <dbReference type="NCBI Taxonomy" id="183478"/>
    <lineage>
        <taxon>Eukaryota</taxon>
        <taxon>Fungi</taxon>
        <taxon>Dikarya</taxon>
        <taxon>Ascomycota</taxon>
        <taxon>Pezizomycotina</taxon>
        <taxon>Dothideomycetes</taxon>
        <taxon>Pleosporomycetidae</taxon>
        <taxon>Pleosporales</taxon>
        <taxon>Pleosporineae</taxon>
        <taxon>Pleosporaceae</taxon>
        <taxon>Stemphylium</taxon>
    </lineage>
</organism>
<comment type="cofactor">
    <cofactor evidence="1 6">
        <name>FAD</name>
        <dbReference type="ChEBI" id="CHEBI:57692"/>
    </cofactor>
</comment>
<dbReference type="InterPro" id="IPR050703">
    <property type="entry name" value="Flavin_MAO"/>
</dbReference>
<feature type="binding site" evidence="5">
    <location>
        <position position="382"/>
    </location>
    <ligand>
        <name>substrate</name>
    </ligand>
</feature>
<gene>
    <name evidence="9" type="ORF">DDE83_004375</name>
</gene>
<evidence type="ECO:0000256" key="4">
    <source>
        <dbReference type="ARBA" id="ARBA00048448"/>
    </source>
</evidence>
<dbReference type="EC" id="1.4.3.-" evidence="6"/>
<dbReference type="GO" id="GO:0097621">
    <property type="term" value="F:monoamine oxidase activity"/>
    <property type="evidence" value="ECO:0007669"/>
    <property type="project" value="UniProtKB-EC"/>
</dbReference>